<dbReference type="RefSeq" id="WP_280941546.1">
    <property type="nucleotide sequence ID" value="NZ_JARYGX010000010.1"/>
</dbReference>
<comment type="similarity">
    <text evidence="2">Belongs to the GSP K family.</text>
</comment>
<evidence type="ECO:0000313" key="11">
    <source>
        <dbReference type="EMBL" id="MDH7452339.1"/>
    </source>
</evidence>
<gene>
    <name evidence="11" type="ORF">QF205_04465</name>
</gene>
<dbReference type="InterPro" id="IPR038072">
    <property type="entry name" value="GspK_central_sf"/>
</dbReference>
<dbReference type="Gene3D" id="1.10.40.60">
    <property type="entry name" value="EpsJ-like"/>
    <property type="match status" value="1"/>
</dbReference>
<evidence type="ECO:0000256" key="4">
    <source>
        <dbReference type="ARBA" id="ARBA00022475"/>
    </source>
</evidence>
<evidence type="ECO:0000256" key="2">
    <source>
        <dbReference type="ARBA" id="ARBA00007246"/>
    </source>
</evidence>
<evidence type="ECO:0000256" key="7">
    <source>
        <dbReference type="ARBA" id="ARBA00022927"/>
    </source>
</evidence>
<evidence type="ECO:0000259" key="10">
    <source>
        <dbReference type="Pfam" id="PF21687"/>
    </source>
</evidence>
<keyword evidence="8" id="KW-1133">Transmembrane helix</keyword>
<dbReference type="InterPro" id="IPR005628">
    <property type="entry name" value="GspK"/>
</dbReference>
<dbReference type="EMBL" id="JARYGX010000010">
    <property type="protein sequence ID" value="MDH7452339.1"/>
    <property type="molecule type" value="Genomic_DNA"/>
</dbReference>
<evidence type="ECO:0000313" key="12">
    <source>
        <dbReference type="Proteomes" id="UP001160550"/>
    </source>
</evidence>
<proteinExistence type="inferred from homology"/>
<keyword evidence="12" id="KW-1185">Reference proteome</keyword>
<keyword evidence="4" id="KW-1003">Cell membrane</keyword>
<reference evidence="11" key="2">
    <citation type="submission" date="2023-04" db="EMBL/GenBank/DDBJ databases">
        <authorList>
            <person name="Sun J.-Q."/>
        </authorList>
    </citation>
    <scope>NUCLEOTIDE SEQUENCE</scope>
    <source>
        <strain evidence="11">CC-YY355</strain>
    </source>
</reference>
<evidence type="ECO:0000256" key="8">
    <source>
        <dbReference type="ARBA" id="ARBA00022989"/>
    </source>
</evidence>
<evidence type="ECO:0000256" key="1">
    <source>
        <dbReference type="ARBA" id="ARBA00004533"/>
    </source>
</evidence>
<dbReference type="PANTHER" id="PTHR38831">
    <property type="entry name" value="TYPE II SECRETION SYSTEM PROTEIN K"/>
    <property type="match status" value="1"/>
</dbReference>
<feature type="domain" description="T2SS protein K first SAM-like" evidence="10">
    <location>
        <begin position="103"/>
        <end position="194"/>
    </location>
</feature>
<dbReference type="Pfam" id="PF21687">
    <property type="entry name" value="T2SSK_1st"/>
    <property type="match status" value="1"/>
</dbReference>
<keyword evidence="7" id="KW-0653">Protein transport</keyword>
<keyword evidence="3" id="KW-0813">Transport</keyword>
<dbReference type="InterPro" id="IPR049031">
    <property type="entry name" value="T2SSK_SAM-like_1st"/>
</dbReference>
<protein>
    <submittedName>
        <fullName evidence="11">Type II secretion system protein GspK</fullName>
    </submittedName>
</protein>
<dbReference type="SUPFAM" id="SSF158544">
    <property type="entry name" value="GspK insert domain-like"/>
    <property type="match status" value="1"/>
</dbReference>
<keyword evidence="5" id="KW-0997">Cell inner membrane</keyword>
<keyword evidence="9" id="KW-0472">Membrane</keyword>
<evidence type="ECO:0000256" key="9">
    <source>
        <dbReference type="ARBA" id="ARBA00023136"/>
    </source>
</evidence>
<keyword evidence="6" id="KW-0812">Transmembrane</keyword>
<evidence type="ECO:0000256" key="6">
    <source>
        <dbReference type="ARBA" id="ARBA00022692"/>
    </source>
</evidence>
<organism evidence="11 12">
    <name type="scientific">Luteimonas composti</name>
    <dbReference type="NCBI Taxonomy" id="398257"/>
    <lineage>
        <taxon>Bacteria</taxon>
        <taxon>Pseudomonadati</taxon>
        <taxon>Pseudomonadota</taxon>
        <taxon>Gammaproteobacteria</taxon>
        <taxon>Lysobacterales</taxon>
        <taxon>Lysobacteraceae</taxon>
        <taxon>Luteimonas</taxon>
    </lineage>
</organism>
<evidence type="ECO:0000256" key="3">
    <source>
        <dbReference type="ARBA" id="ARBA00022448"/>
    </source>
</evidence>
<accession>A0ABT6MP43</accession>
<reference evidence="11" key="1">
    <citation type="journal article" date="2007" name="Int. J. Syst. Evol. Microbiol.">
        <title>Luteimonas composti sp. nov., a moderately thermophilic bacterium isolated from food waste.</title>
        <authorList>
            <person name="Young C.C."/>
            <person name="Kampfer P."/>
            <person name="Chen W.M."/>
            <person name="Yen W.S."/>
            <person name="Arun A.B."/>
            <person name="Lai W.A."/>
            <person name="Shen F.T."/>
            <person name="Rekha P.D."/>
            <person name="Lin K.Y."/>
            <person name="Chou J.H."/>
        </authorList>
    </citation>
    <scope>NUCLEOTIDE SEQUENCE</scope>
    <source>
        <strain evidence="11">CC-YY355</strain>
    </source>
</reference>
<dbReference type="PANTHER" id="PTHR38831:SF2">
    <property type="entry name" value="TYPE II SECRETION SYSTEM PROTEIN K"/>
    <property type="match status" value="1"/>
</dbReference>
<evidence type="ECO:0000256" key="5">
    <source>
        <dbReference type="ARBA" id="ARBA00022519"/>
    </source>
</evidence>
<comment type="subcellular location">
    <subcellularLocation>
        <location evidence="1">Cell inner membrane</location>
    </subcellularLocation>
</comment>
<comment type="caution">
    <text evidence="11">The sequence shown here is derived from an EMBL/GenBank/DDBJ whole genome shotgun (WGS) entry which is preliminary data.</text>
</comment>
<sequence length="287" mass="30322">MNRPCHASRGAALILVLWLTALLAALIGAFAMTARTEYLQGRTLGSGLVAAQAARAGLEYAATRVSLPDPRLQWLADGRPYRWRLGDAEVEVRIVDESGKLDLNAAEAASLAALIRVAGAEPQQAEALAAAIVDWRDTDDMTQAQGGAEDPQYAAAGLAWGAKDAPFETVAEVEQVLGMTPALYARLAPHLTIFSGLPMADPRFATPEVLQSMGIDAAPVLAARERPPQPGEASFVGAGSGTYSIDSHARLRDGRESVLRTVIRLGPSGVPGSAFTVMRWEEGASPR</sequence>
<dbReference type="Proteomes" id="UP001160550">
    <property type="component" value="Unassembled WGS sequence"/>
</dbReference>
<name>A0ABT6MP43_9GAMM</name>